<organism evidence="5 6">
    <name type="scientific">Coptis chinensis</name>
    <dbReference type="NCBI Taxonomy" id="261450"/>
    <lineage>
        <taxon>Eukaryota</taxon>
        <taxon>Viridiplantae</taxon>
        <taxon>Streptophyta</taxon>
        <taxon>Embryophyta</taxon>
        <taxon>Tracheophyta</taxon>
        <taxon>Spermatophyta</taxon>
        <taxon>Magnoliopsida</taxon>
        <taxon>Ranunculales</taxon>
        <taxon>Ranunculaceae</taxon>
        <taxon>Coptidoideae</taxon>
        <taxon>Coptis</taxon>
    </lineage>
</organism>
<dbReference type="PROSITE" id="PS51471">
    <property type="entry name" value="FE2OG_OXY"/>
    <property type="match status" value="1"/>
</dbReference>
<dbReference type="InterPro" id="IPR027443">
    <property type="entry name" value="IPNS-like_sf"/>
</dbReference>
<proteinExistence type="inferred from homology"/>
<dbReference type="GO" id="GO:0016491">
    <property type="term" value="F:oxidoreductase activity"/>
    <property type="evidence" value="ECO:0007669"/>
    <property type="project" value="UniProtKB-KW"/>
</dbReference>
<comment type="similarity">
    <text evidence="3">Belongs to the iron/ascorbate-dependent oxidoreductase family.</text>
</comment>
<evidence type="ECO:0000256" key="3">
    <source>
        <dbReference type="RuleBase" id="RU003682"/>
    </source>
</evidence>
<dbReference type="Pfam" id="PF14226">
    <property type="entry name" value="DIOX_N"/>
    <property type="match status" value="1"/>
</dbReference>
<dbReference type="PANTHER" id="PTHR47990">
    <property type="entry name" value="2-OXOGLUTARATE (2OG) AND FE(II)-DEPENDENT OXYGENASE SUPERFAMILY PROTEIN-RELATED"/>
    <property type="match status" value="1"/>
</dbReference>
<name>A0A835H5M5_9MAGN</name>
<keyword evidence="3" id="KW-0560">Oxidoreductase</keyword>
<keyword evidence="6" id="KW-1185">Reference proteome</keyword>
<evidence type="ECO:0000256" key="1">
    <source>
        <dbReference type="ARBA" id="ARBA00022723"/>
    </source>
</evidence>
<evidence type="ECO:0000313" key="5">
    <source>
        <dbReference type="EMBL" id="KAF9591058.1"/>
    </source>
</evidence>
<evidence type="ECO:0000259" key="4">
    <source>
        <dbReference type="PROSITE" id="PS51471"/>
    </source>
</evidence>
<dbReference type="Pfam" id="PF03171">
    <property type="entry name" value="2OG-FeII_Oxy"/>
    <property type="match status" value="1"/>
</dbReference>
<evidence type="ECO:0000313" key="6">
    <source>
        <dbReference type="Proteomes" id="UP000631114"/>
    </source>
</evidence>
<dbReference type="InterPro" id="IPR050231">
    <property type="entry name" value="Iron_ascorbate_oxido_reductase"/>
</dbReference>
<reference evidence="5 6" key="1">
    <citation type="submission" date="2020-10" db="EMBL/GenBank/DDBJ databases">
        <title>The Coptis chinensis genome and diversification of protoberbering-type alkaloids.</title>
        <authorList>
            <person name="Wang B."/>
            <person name="Shu S."/>
            <person name="Song C."/>
            <person name="Liu Y."/>
        </authorList>
    </citation>
    <scope>NUCLEOTIDE SEQUENCE [LARGE SCALE GENOMIC DNA]</scope>
    <source>
        <strain evidence="5">HL-2020</strain>
        <tissue evidence="5">Leaf</tissue>
    </source>
</reference>
<dbReference type="OrthoDB" id="288590at2759"/>
<dbReference type="InterPro" id="IPR026992">
    <property type="entry name" value="DIOX_N"/>
</dbReference>
<dbReference type="SUPFAM" id="SSF51197">
    <property type="entry name" value="Clavaminate synthase-like"/>
    <property type="match status" value="1"/>
</dbReference>
<dbReference type="GO" id="GO:0046872">
    <property type="term" value="F:metal ion binding"/>
    <property type="evidence" value="ECO:0007669"/>
    <property type="project" value="UniProtKB-KW"/>
</dbReference>
<feature type="domain" description="Fe2OG dioxygenase" evidence="4">
    <location>
        <begin position="169"/>
        <end position="270"/>
    </location>
</feature>
<dbReference type="InterPro" id="IPR044861">
    <property type="entry name" value="IPNS-like_FE2OG_OXY"/>
</dbReference>
<accession>A0A835H5M5</accession>
<evidence type="ECO:0000256" key="2">
    <source>
        <dbReference type="ARBA" id="ARBA00023004"/>
    </source>
</evidence>
<protein>
    <recommendedName>
        <fullName evidence="4">Fe2OG dioxygenase domain-containing protein</fullName>
    </recommendedName>
</protein>
<sequence length="328" mass="37564">MYHFYLFEASMVNSNIPTIDLSSFFNEGNEDCKKEVIDIISHACSEYGFFQIVNHGVPPSLMTRALEVSKMFFEYPLEEKLKSSPTPDAPLPTGYSVQPEHSADKNEYLLMFPPGSSFNVFPDQPAELRKVMEDIFSHFSKAALLVETILNDCLGLPPKFLQEYNKDRSWDFMAVLRYLPGAINKENNNIGLTEHQDGNCITFVLQDEIGGLEVLKNGEWIPVVPTEGSLIVNLGDVIQVLSNNKFKSATHRVMRQEGKFRHSYVFFNTIEGNKWVEPLPNFIKETGKPAQYRGFFYKDYQQMRIRNKTHPPSRPEDVVDITHYAIDC</sequence>
<keyword evidence="1 3" id="KW-0479">Metal-binding</keyword>
<dbReference type="InterPro" id="IPR005123">
    <property type="entry name" value="Oxoglu/Fe-dep_dioxygenase_dom"/>
</dbReference>
<keyword evidence="2 3" id="KW-0408">Iron</keyword>
<dbReference type="Gene3D" id="2.60.120.330">
    <property type="entry name" value="B-lactam Antibiotic, Isopenicillin N Synthase, Chain"/>
    <property type="match status" value="1"/>
</dbReference>
<gene>
    <name evidence="5" type="ORF">IFM89_001268</name>
</gene>
<dbReference type="AlphaFoldDB" id="A0A835H5M5"/>
<comment type="caution">
    <text evidence="5">The sequence shown here is derived from an EMBL/GenBank/DDBJ whole genome shotgun (WGS) entry which is preliminary data.</text>
</comment>
<dbReference type="Proteomes" id="UP000631114">
    <property type="component" value="Unassembled WGS sequence"/>
</dbReference>
<dbReference type="EMBL" id="JADFTS010000008">
    <property type="protein sequence ID" value="KAF9591058.1"/>
    <property type="molecule type" value="Genomic_DNA"/>
</dbReference>